<sequence length="333" mass="35042">MATPSEELDRMQAAIVAAMTGPDADTRVPDWNTPDDLARIGIEAMIAADPLGRTLTSHGDIRITGEGVTGSSARVNDVARVMTGFQRLATAVGAAQQGDKTLGRQPNADVKRRTDLLLTAAPGPGSIVLTVTPRTSPVSETGHGGGKVGMFAELETDDQMLDTAVAAAIDVFTAGNDIGAAPQDSAFVRQLGNMGPRTASAVRDLARTLDRAQFDVEIAWRQPARTTRRVAVTAAAAAYMAATVEHANLDEQPVEIIGEYLTVSAVSSWLIAREGSENDTLTVKLGRIDPSQTRGLAVGDRVRINAIMKIETTPGGNAKTTYTAQTVEKIDPA</sequence>
<evidence type="ECO:0000313" key="1">
    <source>
        <dbReference type="EMBL" id="SKM10316.1"/>
    </source>
</evidence>
<name>A0A1U0FDT5_9MYCO</name>
<protein>
    <submittedName>
        <fullName evidence="1">Uncharacterized protein</fullName>
    </submittedName>
</protein>
<organism evidence="1 2">
    <name type="scientific">Mycobacteroides abscessus subsp. massiliense</name>
    <dbReference type="NCBI Taxonomy" id="1962118"/>
    <lineage>
        <taxon>Bacteria</taxon>
        <taxon>Bacillati</taxon>
        <taxon>Actinomycetota</taxon>
        <taxon>Actinomycetes</taxon>
        <taxon>Mycobacteriales</taxon>
        <taxon>Mycobacteriaceae</taxon>
        <taxon>Mycobacteroides</taxon>
        <taxon>Mycobacteroides abscessus</taxon>
    </lineage>
</organism>
<dbReference type="Proteomes" id="UP000190074">
    <property type="component" value="Unassembled WGS sequence"/>
</dbReference>
<accession>A0A1U0FDT5</accession>
<reference evidence="1 2" key="1">
    <citation type="submission" date="2016-11" db="EMBL/GenBank/DDBJ databases">
        <authorList>
            <consortium name="Pathogen Informatics"/>
        </authorList>
    </citation>
    <scope>NUCLEOTIDE SEQUENCE [LARGE SCALE GENOMIC DNA]</scope>
    <source>
        <strain evidence="1 2">911</strain>
    </source>
</reference>
<dbReference type="EMBL" id="FVGW01000004">
    <property type="protein sequence ID" value="SKM10316.1"/>
    <property type="molecule type" value="Genomic_DNA"/>
</dbReference>
<dbReference type="AlphaFoldDB" id="A0A1U0FDT5"/>
<gene>
    <name evidence="1" type="ORF">SAMEA2259716_02643</name>
</gene>
<evidence type="ECO:0000313" key="2">
    <source>
        <dbReference type="Proteomes" id="UP000190074"/>
    </source>
</evidence>
<proteinExistence type="predicted"/>